<dbReference type="Proteomes" id="UP001275315">
    <property type="component" value="Unassembled WGS sequence"/>
</dbReference>
<evidence type="ECO:0000313" key="1">
    <source>
        <dbReference type="EMBL" id="MDY0408066.1"/>
    </source>
</evidence>
<protein>
    <submittedName>
        <fullName evidence="1">YlaI family protein</fullName>
    </submittedName>
</protein>
<comment type="caution">
    <text evidence="1">The sequence shown here is derived from an EMBL/GenBank/DDBJ whole genome shotgun (WGS) entry which is preliminary data.</text>
</comment>
<evidence type="ECO:0000313" key="2">
    <source>
        <dbReference type="Proteomes" id="UP001275315"/>
    </source>
</evidence>
<proteinExistence type="predicted"/>
<reference evidence="1 2" key="1">
    <citation type="submission" date="2023-10" db="EMBL/GenBank/DDBJ databases">
        <title>Virgibacillus soli CC-YMP-6 genome.</title>
        <authorList>
            <person name="Miliotis G."/>
            <person name="Sengupta P."/>
            <person name="Hameed A."/>
            <person name="Chuvochina M."/>
            <person name="Mcdonagh F."/>
            <person name="Simpson A.C."/>
            <person name="Singh N.K."/>
            <person name="Rekha P.D."/>
            <person name="Raman K."/>
            <person name="Hugenholtz P."/>
            <person name="Venkateswaran K."/>
        </authorList>
    </citation>
    <scope>NUCLEOTIDE SEQUENCE [LARGE SCALE GENOMIC DNA]</scope>
    <source>
        <strain evidence="1 2">CC-YMP-6</strain>
    </source>
</reference>
<dbReference type="EMBL" id="JAWDIQ010000001">
    <property type="protein sequence ID" value="MDY0408066.1"/>
    <property type="molecule type" value="Genomic_DNA"/>
</dbReference>
<dbReference type="InterPro" id="IPR019241">
    <property type="entry name" value="DUF2197"/>
</dbReference>
<accession>A0ABU5CNY1</accession>
<dbReference type="RefSeq" id="WP_320378829.1">
    <property type="nucleotide sequence ID" value="NZ_JAWDIQ010000001.1"/>
</dbReference>
<dbReference type="Pfam" id="PF09963">
    <property type="entry name" value="DUF2197"/>
    <property type="match status" value="1"/>
</dbReference>
<organism evidence="1 2">
    <name type="scientific">Paracerasibacillus soli</name>
    <dbReference type="NCBI Taxonomy" id="480284"/>
    <lineage>
        <taxon>Bacteria</taxon>
        <taxon>Bacillati</taxon>
        <taxon>Bacillota</taxon>
        <taxon>Bacilli</taxon>
        <taxon>Bacillales</taxon>
        <taxon>Bacillaceae</taxon>
        <taxon>Paracerasibacillus</taxon>
    </lineage>
</organism>
<gene>
    <name evidence="1" type="ORF">RWD45_04925</name>
</gene>
<keyword evidence="2" id="KW-1185">Reference proteome</keyword>
<sequence>MKVKCVLCDKIEQIDDESLQAKRLKNRRINMYLCVACTERIAKKTNERHATGKFKLYQEEKDNNEFI</sequence>
<name>A0ABU5CNY1_9BACI</name>